<gene>
    <name evidence="2" type="primary">LOC108669122</name>
</gene>
<organism evidence="1 2">
    <name type="scientific">Hyalella azteca</name>
    <name type="common">Amphipod</name>
    <dbReference type="NCBI Taxonomy" id="294128"/>
    <lineage>
        <taxon>Eukaryota</taxon>
        <taxon>Metazoa</taxon>
        <taxon>Ecdysozoa</taxon>
        <taxon>Arthropoda</taxon>
        <taxon>Crustacea</taxon>
        <taxon>Multicrustacea</taxon>
        <taxon>Malacostraca</taxon>
        <taxon>Eumalacostraca</taxon>
        <taxon>Peracarida</taxon>
        <taxon>Amphipoda</taxon>
        <taxon>Senticaudata</taxon>
        <taxon>Talitrida</taxon>
        <taxon>Talitroidea</taxon>
        <taxon>Hyalellidae</taxon>
        <taxon>Hyalella</taxon>
    </lineage>
</organism>
<dbReference type="Pfam" id="PF05380">
    <property type="entry name" value="Peptidase_A17"/>
    <property type="match status" value="1"/>
</dbReference>
<evidence type="ECO:0000313" key="2">
    <source>
        <dbReference type="RefSeq" id="XP_018011901.1"/>
    </source>
</evidence>
<reference evidence="2" key="1">
    <citation type="submission" date="2025-08" db="UniProtKB">
        <authorList>
            <consortium name="RefSeq"/>
        </authorList>
    </citation>
    <scope>IDENTIFICATION</scope>
    <source>
        <tissue evidence="2">Whole organism</tissue>
    </source>
</reference>
<name>A0A8B7NEK9_HYAAZ</name>
<dbReference type="InterPro" id="IPR008042">
    <property type="entry name" value="Retrotrans_Pao"/>
</dbReference>
<sequence length="209" mass="23333">MGFYVDDGLGPSSSPEEARRVLATINFMYDPPGVVCPVVLTGRLVQRKLLPRISDDITHFRELGWDDELPRSVKAEWESWKMDLKEPESIEIPRCFISKNLGVPISSPRLELSAAAEAASSSAKIVAELECKVSTVHHYSDCKVVLGYTQNETRRNSRYVTGRAEVIRTDTPSRSFHVLNPQQKAATIETSTPLWQISKDPNDPVPISP</sequence>
<proteinExistence type="predicted"/>
<dbReference type="PANTHER" id="PTHR47331">
    <property type="entry name" value="PHD-TYPE DOMAIN-CONTAINING PROTEIN"/>
    <property type="match status" value="1"/>
</dbReference>
<keyword evidence="1" id="KW-1185">Reference proteome</keyword>
<dbReference type="Proteomes" id="UP000694843">
    <property type="component" value="Unplaced"/>
</dbReference>
<evidence type="ECO:0000313" key="1">
    <source>
        <dbReference type="Proteomes" id="UP000694843"/>
    </source>
</evidence>
<dbReference type="GeneID" id="108669122"/>
<dbReference type="RefSeq" id="XP_018011901.1">
    <property type="nucleotide sequence ID" value="XM_018156412.1"/>
</dbReference>
<dbReference type="AlphaFoldDB" id="A0A8B7NEK9"/>
<dbReference type="KEGG" id="hazt:108669122"/>
<dbReference type="OrthoDB" id="8033604at2759"/>
<dbReference type="PANTHER" id="PTHR47331:SF5">
    <property type="entry name" value="RIBONUCLEASE H"/>
    <property type="match status" value="1"/>
</dbReference>
<protein>
    <submittedName>
        <fullName evidence="2">Uncharacterized protein LOC108669122</fullName>
    </submittedName>
</protein>
<accession>A0A8B7NEK9</accession>